<dbReference type="KEGG" id="cfj:CFIO01_03336"/>
<reference evidence="1 2" key="1">
    <citation type="submission" date="2014-02" db="EMBL/GenBank/DDBJ databases">
        <title>The genome sequence of Colletotrichum fioriniae PJ7.</title>
        <authorList>
            <person name="Baroncelli R."/>
            <person name="Thon M.R."/>
        </authorList>
    </citation>
    <scope>NUCLEOTIDE SEQUENCE [LARGE SCALE GENOMIC DNA]</scope>
    <source>
        <strain evidence="1 2">PJ7</strain>
    </source>
</reference>
<dbReference type="EMBL" id="JARH01000616">
    <property type="protein sequence ID" value="EXF78679.1"/>
    <property type="molecule type" value="Genomic_DNA"/>
</dbReference>
<dbReference type="OrthoDB" id="4837930at2759"/>
<keyword evidence="2" id="KW-1185">Reference proteome</keyword>
<dbReference type="Proteomes" id="UP000020467">
    <property type="component" value="Unassembled WGS sequence"/>
</dbReference>
<evidence type="ECO:0000313" key="2">
    <source>
        <dbReference type="Proteomes" id="UP000020467"/>
    </source>
</evidence>
<protein>
    <submittedName>
        <fullName evidence="1">Uncharacterized protein</fullName>
    </submittedName>
</protein>
<accession>A0A010RL58</accession>
<name>A0A010RL58_9PEZI</name>
<evidence type="ECO:0000313" key="1">
    <source>
        <dbReference type="EMBL" id="EXF78679.1"/>
    </source>
</evidence>
<dbReference type="HOGENOM" id="CLU_1916911_0_0_1"/>
<dbReference type="AlphaFoldDB" id="A0A010RL58"/>
<sequence>MKLDAELFYQENWADSTYTLSNWGDSTIWEWGTKAVANVANLSTDWSNLTDGLAEDTPHGDACADNIARDDNGVCVTGDASTDICAGFDTFSVHSLDRVSTEDIADVGNFILVNSSTEDLSAENGGSVTPCH</sequence>
<organism evidence="1 2">
    <name type="scientific">Colletotrichum fioriniae PJ7</name>
    <dbReference type="NCBI Taxonomy" id="1445577"/>
    <lineage>
        <taxon>Eukaryota</taxon>
        <taxon>Fungi</taxon>
        <taxon>Dikarya</taxon>
        <taxon>Ascomycota</taxon>
        <taxon>Pezizomycotina</taxon>
        <taxon>Sordariomycetes</taxon>
        <taxon>Hypocreomycetidae</taxon>
        <taxon>Glomerellales</taxon>
        <taxon>Glomerellaceae</taxon>
        <taxon>Colletotrichum</taxon>
        <taxon>Colletotrichum acutatum species complex</taxon>
    </lineage>
</organism>
<proteinExistence type="predicted"/>
<comment type="caution">
    <text evidence="1">The sequence shown here is derived from an EMBL/GenBank/DDBJ whole genome shotgun (WGS) entry which is preliminary data.</text>
</comment>
<dbReference type="eggNOG" id="ENOG502REJC">
    <property type="taxonomic scope" value="Eukaryota"/>
</dbReference>
<gene>
    <name evidence="1" type="ORF">CFIO01_03336</name>
</gene>